<organism evidence="7 8">
    <name type="scientific">Photobacterium indicum</name>
    <dbReference type="NCBI Taxonomy" id="81447"/>
    <lineage>
        <taxon>Bacteria</taxon>
        <taxon>Pseudomonadati</taxon>
        <taxon>Pseudomonadota</taxon>
        <taxon>Gammaproteobacteria</taxon>
        <taxon>Vibrionales</taxon>
        <taxon>Vibrionaceae</taxon>
        <taxon>Photobacterium</taxon>
    </lineage>
</organism>
<dbReference type="Pfam" id="PF01810">
    <property type="entry name" value="LysE"/>
    <property type="match status" value="1"/>
</dbReference>
<dbReference type="GO" id="GO:0015171">
    <property type="term" value="F:amino acid transmembrane transporter activity"/>
    <property type="evidence" value="ECO:0007669"/>
    <property type="project" value="TreeGrafter"/>
</dbReference>
<dbReference type="PANTHER" id="PTHR30086">
    <property type="entry name" value="ARGININE EXPORTER PROTEIN ARGO"/>
    <property type="match status" value="1"/>
</dbReference>
<feature type="transmembrane region" description="Helical" evidence="6">
    <location>
        <begin position="181"/>
        <end position="199"/>
    </location>
</feature>
<evidence type="ECO:0000256" key="6">
    <source>
        <dbReference type="SAM" id="Phobius"/>
    </source>
</evidence>
<dbReference type="Proteomes" id="UP000241803">
    <property type="component" value="Unassembled WGS sequence"/>
</dbReference>
<protein>
    <submittedName>
        <fullName evidence="7">Lysine transporter LysE</fullName>
    </submittedName>
</protein>
<dbReference type="GO" id="GO:0005886">
    <property type="term" value="C:plasma membrane"/>
    <property type="evidence" value="ECO:0007669"/>
    <property type="project" value="UniProtKB-SubCell"/>
</dbReference>
<keyword evidence="2" id="KW-1003">Cell membrane</keyword>
<sequence>MSTVWDLLPAMSVFAFVTAMTPGPNNFLLASSGAQFGIRQSLRHLVGIRIGVIGLVLLCAGGVALALKQHPELYRVLQFLGLGYMLWLVVKLMCFNAIGKSRSAGKPLSMKQAMLFQLGNVKAWMGSLALVTSYSLPSHYWLSVFNIVVVFTVFGLFANTCWAGVGRWINQYLNTSLKQRAFNVSLGCMTLLSLLPAITEMIKL</sequence>
<feature type="transmembrane region" description="Helical" evidence="6">
    <location>
        <begin position="73"/>
        <end position="94"/>
    </location>
</feature>
<dbReference type="GO" id="GO:0033228">
    <property type="term" value="P:cysteine export across plasma membrane"/>
    <property type="evidence" value="ECO:0007669"/>
    <property type="project" value="TreeGrafter"/>
</dbReference>
<proteinExistence type="predicted"/>
<dbReference type="EMBL" id="PYOC01000001">
    <property type="protein sequence ID" value="PSV49505.1"/>
    <property type="molecule type" value="Genomic_DNA"/>
</dbReference>
<feature type="transmembrane region" description="Helical" evidence="6">
    <location>
        <begin position="46"/>
        <end position="67"/>
    </location>
</feature>
<evidence type="ECO:0000313" key="7">
    <source>
        <dbReference type="EMBL" id="PSV49505.1"/>
    </source>
</evidence>
<comment type="subcellular location">
    <subcellularLocation>
        <location evidence="1">Cell membrane</location>
        <topology evidence="1">Multi-pass membrane protein</topology>
    </subcellularLocation>
</comment>
<evidence type="ECO:0000256" key="5">
    <source>
        <dbReference type="ARBA" id="ARBA00023136"/>
    </source>
</evidence>
<keyword evidence="8" id="KW-1185">Reference proteome</keyword>
<gene>
    <name evidence="7" type="ORF">C9J47_02755</name>
</gene>
<evidence type="ECO:0000313" key="8">
    <source>
        <dbReference type="Proteomes" id="UP000241803"/>
    </source>
</evidence>
<name>A0A2T3LDQ3_9GAMM</name>
<evidence type="ECO:0000256" key="4">
    <source>
        <dbReference type="ARBA" id="ARBA00022989"/>
    </source>
</evidence>
<evidence type="ECO:0000256" key="3">
    <source>
        <dbReference type="ARBA" id="ARBA00022692"/>
    </source>
</evidence>
<feature type="transmembrane region" description="Helical" evidence="6">
    <location>
        <begin position="140"/>
        <end position="169"/>
    </location>
</feature>
<evidence type="ECO:0000256" key="1">
    <source>
        <dbReference type="ARBA" id="ARBA00004651"/>
    </source>
</evidence>
<keyword evidence="3 6" id="KW-0812">Transmembrane</keyword>
<evidence type="ECO:0000256" key="2">
    <source>
        <dbReference type="ARBA" id="ARBA00022475"/>
    </source>
</evidence>
<dbReference type="AlphaFoldDB" id="A0A2T3LDQ3"/>
<dbReference type="InterPro" id="IPR001123">
    <property type="entry name" value="LeuE-type"/>
</dbReference>
<feature type="transmembrane region" description="Helical" evidence="6">
    <location>
        <begin position="115"/>
        <end position="134"/>
    </location>
</feature>
<feature type="transmembrane region" description="Helical" evidence="6">
    <location>
        <begin position="12"/>
        <end position="34"/>
    </location>
</feature>
<keyword evidence="5 6" id="KW-0472">Membrane</keyword>
<keyword evidence="4 6" id="KW-1133">Transmembrane helix</keyword>
<dbReference type="RefSeq" id="WP_107252139.1">
    <property type="nucleotide sequence ID" value="NZ_PYOC01000001.1"/>
</dbReference>
<reference evidence="7 8" key="1">
    <citation type="submission" date="2018-03" db="EMBL/GenBank/DDBJ databases">
        <title>Whole genome sequencing of Histamine producing bacteria.</title>
        <authorList>
            <person name="Butler K."/>
        </authorList>
    </citation>
    <scope>NUCLEOTIDE SEQUENCE [LARGE SCALE GENOMIC DNA]</scope>
    <source>
        <strain evidence="7 8">ATCC 19614</strain>
    </source>
</reference>
<comment type="caution">
    <text evidence="7">The sequence shown here is derived from an EMBL/GenBank/DDBJ whole genome shotgun (WGS) entry which is preliminary data.</text>
</comment>
<accession>A0A2T3LDQ3</accession>
<dbReference type="PANTHER" id="PTHR30086:SF20">
    <property type="entry name" value="ARGININE EXPORTER PROTEIN ARGO-RELATED"/>
    <property type="match status" value="1"/>
</dbReference>